<keyword evidence="2" id="KW-0677">Repeat</keyword>
<feature type="region of interest" description="Disordered" evidence="5">
    <location>
        <begin position="59"/>
        <end position="83"/>
    </location>
</feature>
<name>A0AAN6JQ91_9BASI</name>
<dbReference type="InterPro" id="IPR031777">
    <property type="entry name" value="Sortilin_C"/>
</dbReference>
<dbReference type="Proteomes" id="UP001176521">
    <property type="component" value="Unassembled WGS sequence"/>
</dbReference>
<dbReference type="SUPFAM" id="SSF110296">
    <property type="entry name" value="Oligoxyloglucan reducing end-specific cellobiohydrolase"/>
    <property type="match status" value="1"/>
</dbReference>
<dbReference type="Pfam" id="PF15901">
    <property type="entry name" value="Sortilin_C"/>
    <property type="match status" value="1"/>
</dbReference>
<protein>
    <submittedName>
        <fullName evidence="8">Vacuolar protein sorting/targeting protein PEP1</fullName>
    </submittedName>
</protein>
<feature type="compositionally biased region" description="Basic and acidic residues" evidence="5">
    <location>
        <begin position="429"/>
        <end position="447"/>
    </location>
</feature>
<evidence type="ECO:0000313" key="8">
    <source>
        <dbReference type="EMBL" id="KAK0528682.1"/>
    </source>
</evidence>
<evidence type="ECO:0000259" key="7">
    <source>
        <dbReference type="SMART" id="SM00602"/>
    </source>
</evidence>
<evidence type="ECO:0000256" key="5">
    <source>
        <dbReference type="SAM" id="MobiDB-lite"/>
    </source>
</evidence>
<comment type="caution">
    <text evidence="8">The sequence shown here is derived from an EMBL/GenBank/DDBJ whole genome shotgun (WGS) entry which is preliminary data.</text>
</comment>
<evidence type="ECO:0000256" key="1">
    <source>
        <dbReference type="ARBA" id="ARBA00004370"/>
    </source>
</evidence>
<dbReference type="Gene3D" id="2.10.70.80">
    <property type="match status" value="1"/>
</dbReference>
<keyword evidence="4" id="KW-0325">Glycoprotein</keyword>
<dbReference type="PANTHER" id="PTHR12106:SF27">
    <property type="entry name" value="SORTILIN-RELATED RECEPTOR"/>
    <property type="match status" value="1"/>
</dbReference>
<dbReference type="InterPro" id="IPR050310">
    <property type="entry name" value="VPS10-sortilin"/>
</dbReference>
<dbReference type="InterPro" id="IPR015943">
    <property type="entry name" value="WD40/YVTN_repeat-like_dom_sf"/>
</dbReference>
<feature type="domain" description="VPS10" evidence="7">
    <location>
        <begin position="100"/>
        <end position="743"/>
    </location>
</feature>
<dbReference type="Gene3D" id="2.130.10.10">
    <property type="entry name" value="YVTN repeat-like/Quinoprotein amine dehydrogenase"/>
    <property type="match status" value="1"/>
</dbReference>
<dbReference type="GO" id="GO:0006896">
    <property type="term" value="P:Golgi to vacuole transport"/>
    <property type="evidence" value="ECO:0007669"/>
    <property type="project" value="TreeGrafter"/>
</dbReference>
<keyword evidence="6" id="KW-0812">Transmembrane</keyword>
<gene>
    <name evidence="8" type="primary">VPS10</name>
    <name evidence="8" type="ORF">OC842_004474</name>
</gene>
<evidence type="ECO:0000313" key="9">
    <source>
        <dbReference type="Proteomes" id="UP001176521"/>
    </source>
</evidence>
<accession>A0AAN6JQ91</accession>
<dbReference type="GO" id="GO:0006623">
    <property type="term" value="P:protein targeting to vacuole"/>
    <property type="evidence" value="ECO:0007669"/>
    <property type="project" value="TreeGrafter"/>
</dbReference>
<feature type="region of interest" description="Disordered" evidence="5">
    <location>
        <begin position="1"/>
        <end position="29"/>
    </location>
</feature>
<evidence type="ECO:0000256" key="2">
    <source>
        <dbReference type="ARBA" id="ARBA00022737"/>
    </source>
</evidence>
<sequence>MRLRFFSSSERTHLARDKGRIPTRRPRSGRSSAAAALCAALLAMVVLCLSAAHSVAASATSTPEQGDINTLDARQTGQPTHKRHEFPATVTDYTWFHSSGNVIAHCSDGTIWLSRNDGMDWKALEGIGGDNGDGHAIAVIPHRFAHERAYLISRGQRVWYTDDRGYTWKPFDAPDKPNTMGLSVLQFHAQQPNWLIWTGQYQCETVFSPSCRARAWYSLDGGENWNKIDEYVKTCAWATEHHFNANPQTIICESFKNKKGSQLSFDKNNNVLELIVGDKFYNSRRKLFDNVVDFAFFSEFLLVGELRDKATSLRMQVSLNGQTFATPEFPPNMSPKSQAYTVLESKTHSLFLHMTTHPDRNLEWGTLLKSNSNGSYYAVSQEYVNRNKNGYVDFDKTQSLEGIAFVNIVSNPDSASITGVKQLQTRVSHNDGGHWEPVDPPSRDSENKPYGCVERNCSLHLQSFTERPNPALSYTSPTAPGLIMAVGNVGTKLDSWQHSDTFLSRDGGFRWEEVRKGAHLWEFGDHGNIIVMAADQKPTRKVLYTLDHGKNWLEYDFGEELIVTGIATVPEDSLREFVLFGLPPKFNSHRTVGVWLDFTQTEKRKCILDREHPENDDFELFSPSENRKEDCLFGRQTYYIRRKRQAKCFVGQKIPQPFKILKNCACTDVDFECEYNFARNANGTCVQLPHTTVLPDDPYTQCINPEQDQWYERTSVRKIPISQCEGGQRPDRGKAHNCPNRFRLGHGILWWGSVLLAAILLAGLVSFWWTQKMGNQSSGGSIRLPGSASAGFSSGGPLSTLASVLPFLQGVGLIVFSKLYDLAESLPGLGRGRSREAFGYRSLSADADAEVLNEYDDDELDS</sequence>
<reference evidence="8" key="1">
    <citation type="journal article" date="2023" name="PhytoFront">
        <title>Draft Genome Resources of Seven Strains of Tilletia horrida, Causal Agent of Kernel Smut of Rice.</title>
        <authorList>
            <person name="Khanal S."/>
            <person name="Antony Babu S."/>
            <person name="Zhou X.G."/>
        </authorList>
    </citation>
    <scope>NUCLEOTIDE SEQUENCE</scope>
    <source>
        <strain evidence="8">TX3</strain>
    </source>
</reference>
<dbReference type="GO" id="GO:0005794">
    <property type="term" value="C:Golgi apparatus"/>
    <property type="evidence" value="ECO:0007669"/>
    <property type="project" value="TreeGrafter"/>
</dbReference>
<keyword evidence="9" id="KW-1185">Reference proteome</keyword>
<feature type="region of interest" description="Disordered" evidence="5">
    <location>
        <begin position="429"/>
        <end position="448"/>
    </location>
</feature>
<dbReference type="GO" id="GO:0006895">
    <property type="term" value="P:Golgi to endosome transport"/>
    <property type="evidence" value="ECO:0007669"/>
    <property type="project" value="TreeGrafter"/>
</dbReference>
<feature type="compositionally biased region" description="Polar residues" evidence="5">
    <location>
        <begin position="63"/>
        <end position="79"/>
    </location>
</feature>
<evidence type="ECO:0000256" key="4">
    <source>
        <dbReference type="ARBA" id="ARBA00023180"/>
    </source>
</evidence>
<dbReference type="CDD" id="cd15482">
    <property type="entry name" value="Sialidase_non-viral"/>
    <property type="match status" value="1"/>
</dbReference>
<dbReference type="GO" id="GO:0016020">
    <property type="term" value="C:membrane"/>
    <property type="evidence" value="ECO:0007669"/>
    <property type="project" value="UniProtKB-SubCell"/>
</dbReference>
<dbReference type="Pfam" id="PF15902">
    <property type="entry name" value="Sortilin-Vps10"/>
    <property type="match status" value="1"/>
</dbReference>
<evidence type="ECO:0000256" key="6">
    <source>
        <dbReference type="SAM" id="Phobius"/>
    </source>
</evidence>
<dbReference type="AlphaFoldDB" id="A0AAN6JQ91"/>
<dbReference type="InterPro" id="IPR031778">
    <property type="entry name" value="Sortilin_N"/>
</dbReference>
<feature type="compositionally biased region" description="Basic and acidic residues" evidence="5">
    <location>
        <begin position="10"/>
        <end position="20"/>
    </location>
</feature>
<organism evidence="8 9">
    <name type="scientific">Tilletia horrida</name>
    <dbReference type="NCBI Taxonomy" id="155126"/>
    <lineage>
        <taxon>Eukaryota</taxon>
        <taxon>Fungi</taxon>
        <taxon>Dikarya</taxon>
        <taxon>Basidiomycota</taxon>
        <taxon>Ustilaginomycotina</taxon>
        <taxon>Exobasidiomycetes</taxon>
        <taxon>Tilletiales</taxon>
        <taxon>Tilletiaceae</taxon>
        <taxon>Tilletia</taxon>
    </lineage>
</organism>
<dbReference type="Gene3D" id="3.30.60.270">
    <property type="match status" value="1"/>
</dbReference>
<evidence type="ECO:0000256" key="3">
    <source>
        <dbReference type="ARBA" id="ARBA00023136"/>
    </source>
</evidence>
<dbReference type="EMBL" id="JAPDMQ010000266">
    <property type="protein sequence ID" value="KAK0528682.1"/>
    <property type="molecule type" value="Genomic_DNA"/>
</dbReference>
<proteinExistence type="predicted"/>
<dbReference type="GO" id="GO:0005829">
    <property type="term" value="C:cytosol"/>
    <property type="evidence" value="ECO:0007669"/>
    <property type="project" value="GOC"/>
</dbReference>
<dbReference type="InterPro" id="IPR006581">
    <property type="entry name" value="VPS10"/>
</dbReference>
<feature type="transmembrane region" description="Helical" evidence="6">
    <location>
        <begin position="748"/>
        <end position="769"/>
    </location>
</feature>
<dbReference type="PANTHER" id="PTHR12106">
    <property type="entry name" value="SORTILIN RELATED"/>
    <property type="match status" value="1"/>
</dbReference>
<comment type="subcellular location">
    <subcellularLocation>
        <location evidence="1">Membrane</location>
    </subcellularLocation>
</comment>
<dbReference type="SMART" id="SM00602">
    <property type="entry name" value="VPS10"/>
    <property type="match status" value="1"/>
</dbReference>
<keyword evidence="3 6" id="KW-0472">Membrane</keyword>
<keyword evidence="6" id="KW-1133">Transmembrane helix</keyword>